<keyword evidence="3 14" id="KW-0004">4Fe-4S</keyword>
<organism evidence="16 17">
    <name type="scientific">Isoalcanivorax beigongshangi</name>
    <dbReference type="NCBI Taxonomy" id="3238810"/>
    <lineage>
        <taxon>Bacteria</taxon>
        <taxon>Pseudomonadati</taxon>
        <taxon>Pseudomonadota</taxon>
        <taxon>Gammaproteobacteria</taxon>
        <taxon>Oceanospirillales</taxon>
        <taxon>Alcanivoracaceae</taxon>
        <taxon>Isoalcanivorax</taxon>
    </lineage>
</organism>
<dbReference type="RefSeq" id="WP_369456012.1">
    <property type="nucleotide sequence ID" value="NZ_JBGCUO010000001.1"/>
</dbReference>
<comment type="similarity">
    <text evidence="2 14">Belongs to the radical SAM superfamily. RlmN family.</text>
</comment>
<comment type="miscellaneous">
    <text evidence="14">Reaction proceeds by a ping-pong mechanism involving intermediate methylation of a conserved cysteine residue.</text>
</comment>
<dbReference type="InterPro" id="IPR040072">
    <property type="entry name" value="Methyltransferase_A"/>
</dbReference>
<name>A0ABV4AL84_9GAMM</name>
<evidence type="ECO:0000256" key="7">
    <source>
        <dbReference type="ARBA" id="ARBA00022679"/>
    </source>
</evidence>
<evidence type="ECO:0000256" key="5">
    <source>
        <dbReference type="ARBA" id="ARBA00022552"/>
    </source>
</evidence>
<dbReference type="InterPro" id="IPR058240">
    <property type="entry name" value="rSAM_sf"/>
</dbReference>
<dbReference type="Pfam" id="PF21016">
    <property type="entry name" value="RlmN_N"/>
    <property type="match status" value="1"/>
</dbReference>
<keyword evidence="12 14" id="KW-0411">Iron-sulfur</keyword>
<dbReference type="PANTHER" id="PTHR30544:SF5">
    <property type="entry name" value="RADICAL SAM CORE DOMAIN-CONTAINING PROTEIN"/>
    <property type="match status" value="1"/>
</dbReference>
<evidence type="ECO:0000256" key="12">
    <source>
        <dbReference type="ARBA" id="ARBA00023014"/>
    </source>
</evidence>
<dbReference type="GO" id="GO:0032259">
    <property type="term" value="P:methylation"/>
    <property type="evidence" value="ECO:0007669"/>
    <property type="project" value="UniProtKB-KW"/>
</dbReference>
<dbReference type="SFLD" id="SFLDG01062">
    <property type="entry name" value="methyltransferase_(Class_A)"/>
    <property type="match status" value="1"/>
</dbReference>
<dbReference type="Pfam" id="PF04055">
    <property type="entry name" value="Radical_SAM"/>
    <property type="match status" value="1"/>
</dbReference>
<feature type="disulfide bond" description="(transient)" evidence="14">
    <location>
        <begin position="108"/>
        <end position="345"/>
    </location>
</feature>
<evidence type="ECO:0000256" key="8">
    <source>
        <dbReference type="ARBA" id="ARBA00022691"/>
    </source>
</evidence>
<evidence type="ECO:0000256" key="6">
    <source>
        <dbReference type="ARBA" id="ARBA00022603"/>
    </source>
</evidence>
<keyword evidence="8 14" id="KW-0949">S-adenosyl-L-methionine</keyword>
<dbReference type="InterPro" id="IPR004383">
    <property type="entry name" value="rRNA_lsu_MTrfase_RlmN/Cfr"/>
</dbReference>
<evidence type="ECO:0000256" key="10">
    <source>
        <dbReference type="ARBA" id="ARBA00022723"/>
    </source>
</evidence>
<dbReference type="HAMAP" id="MF_01849">
    <property type="entry name" value="RNA_methyltr_RlmN"/>
    <property type="match status" value="1"/>
</dbReference>
<feature type="binding site" evidence="14">
    <location>
        <begin position="169"/>
        <end position="170"/>
    </location>
    <ligand>
        <name>S-adenosyl-L-methionine</name>
        <dbReference type="ChEBI" id="CHEBI:59789"/>
    </ligand>
</feature>
<dbReference type="EMBL" id="JBGCUO010000001">
    <property type="protein sequence ID" value="MEY1662786.1"/>
    <property type="molecule type" value="Genomic_DNA"/>
</dbReference>
<dbReference type="InterPro" id="IPR013785">
    <property type="entry name" value="Aldolase_TIM"/>
</dbReference>
<proteinExistence type="inferred from homology"/>
<dbReference type="SFLD" id="SFLDS00029">
    <property type="entry name" value="Radical_SAM"/>
    <property type="match status" value="1"/>
</dbReference>
<evidence type="ECO:0000256" key="1">
    <source>
        <dbReference type="ARBA" id="ARBA00004496"/>
    </source>
</evidence>
<gene>
    <name evidence="14 16" type="primary">rlmN</name>
    <name evidence="16" type="ORF">AB5I84_11550</name>
</gene>
<dbReference type="EC" id="2.1.1.192" evidence="14"/>
<keyword evidence="9 14" id="KW-0819">tRNA processing</keyword>
<evidence type="ECO:0000256" key="3">
    <source>
        <dbReference type="ARBA" id="ARBA00022485"/>
    </source>
</evidence>
<dbReference type="NCBIfam" id="TIGR00048">
    <property type="entry name" value="rRNA_mod_RlmN"/>
    <property type="match status" value="1"/>
</dbReference>
<evidence type="ECO:0000259" key="15">
    <source>
        <dbReference type="PROSITE" id="PS51918"/>
    </source>
</evidence>
<keyword evidence="5 14" id="KW-0698">rRNA processing</keyword>
<evidence type="ECO:0000313" key="17">
    <source>
        <dbReference type="Proteomes" id="UP001562065"/>
    </source>
</evidence>
<dbReference type="PROSITE" id="PS51918">
    <property type="entry name" value="RADICAL_SAM"/>
    <property type="match status" value="1"/>
</dbReference>
<dbReference type="InterPro" id="IPR048641">
    <property type="entry name" value="RlmN_N"/>
</dbReference>
<feature type="domain" description="Radical SAM core" evidence="15">
    <location>
        <begin position="101"/>
        <end position="339"/>
    </location>
</feature>
<keyword evidence="4 14" id="KW-0963">Cytoplasm</keyword>
<evidence type="ECO:0000256" key="9">
    <source>
        <dbReference type="ARBA" id="ARBA00022694"/>
    </source>
</evidence>
<keyword evidence="11 14" id="KW-0408">Iron</keyword>
<reference evidence="16 17" key="1">
    <citation type="submission" date="2024-07" db="EMBL/GenBank/DDBJ databases">
        <authorList>
            <person name="Ren Q."/>
        </authorList>
    </citation>
    <scope>NUCLEOTIDE SEQUENCE [LARGE SCALE GENOMIC DNA]</scope>
    <source>
        <strain evidence="16 17">REN37</strain>
    </source>
</reference>
<feature type="binding site" evidence="14">
    <location>
        <position position="201"/>
    </location>
    <ligand>
        <name>S-adenosyl-L-methionine</name>
        <dbReference type="ChEBI" id="CHEBI:59789"/>
    </ligand>
</feature>
<feature type="binding site" evidence="14">
    <location>
        <position position="119"/>
    </location>
    <ligand>
        <name>[4Fe-4S] cluster</name>
        <dbReference type="ChEBI" id="CHEBI:49883"/>
        <note>4Fe-4S-S-AdoMet</note>
    </ligand>
</feature>
<accession>A0ABV4AL84</accession>
<dbReference type="SUPFAM" id="SSF102114">
    <property type="entry name" value="Radical SAM enzymes"/>
    <property type="match status" value="1"/>
</dbReference>
<dbReference type="PIRSF" id="PIRSF006004">
    <property type="entry name" value="CHP00048"/>
    <property type="match status" value="1"/>
</dbReference>
<dbReference type="PANTHER" id="PTHR30544">
    <property type="entry name" value="23S RRNA METHYLTRANSFERASE"/>
    <property type="match status" value="1"/>
</dbReference>
<dbReference type="InterPro" id="IPR007197">
    <property type="entry name" value="rSAM"/>
</dbReference>
<feature type="active site" description="S-methylcysteine intermediate" evidence="14">
    <location>
        <position position="345"/>
    </location>
</feature>
<evidence type="ECO:0000313" key="16">
    <source>
        <dbReference type="EMBL" id="MEY1662786.1"/>
    </source>
</evidence>
<evidence type="ECO:0000256" key="13">
    <source>
        <dbReference type="ARBA" id="ARBA00023157"/>
    </source>
</evidence>
<protein>
    <recommendedName>
        <fullName evidence="14">Dual-specificity RNA methyltransferase RlmN</fullName>
        <ecNumber evidence="14">2.1.1.192</ecNumber>
    </recommendedName>
    <alternativeName>
        <fullName evidence="14">23S rRNA (adenine(2503)-C(2))-methyltransferase</fullName>
    </alternativeName>
    <alternativeName>
        <fullName evidence="14">23S rRNA m2A2503 methyltransferase</fullName>
    </alternativeName>
    <alternativeName>
        <fullName evidence="14">Ribosomal RNA large subunit methyltransferase N</fullName>
    </alternativeName>
    <alternativeName>
        <fullName evidence="14">tRNA (adenine(37)-C(2))-methyltransferase</fullName>
    </alternativeName>
    <alternativeName>
        <fullName evidence="14">tRNA m2A37 methyltransferase</fullName>
    </alternativeName>
</protein>
<dbReference type="Gene3D" id="1.10.150.530">
    <property type="match status" value="1"/>
</dbReference>
<evidence type="ECO:0000256" key="4">
    <source>
        <dbReference type="ARBA" id="ARBA00022490"/>
    </source>
</evidence>
<keyword evidence="6 14" id="KW-0489">Methyltransferase</keyword>
<evidence type="ECO:0000256" key="2">
    <source>
        <dbReference type="ARBA" id="ARBA00007544"/>
    </source>
</evidence>
<comment type="catalytic activity">
    <reaction evidence="14">
        <text>adenosine(37) in tRNA + 2 reduced [2Fe-2S]-[ferredoxin] + 2 S-adenosyl-L-methionine = 2-methyladenosine(37) in tRNA + 5'-deoxyadenosine + L-methionine + 2 oxidized [2Fe-2S]-[ferredoxin] + S-adenosyl-L-homocysteine</text>
        <dbReference type="Rhea" id="RHEA:43332"/>
        <dbReference type="Rhea" id="RHEA-COMP:10000"/>
        <dbReference type="Rhea" id="RHEA-COMP:10001"/>
        <dbReference type="Rhea" id="RHEA-COMP:10162"/>
        <dbReference type="Rhea" id="RHEA-COMP:10485"/>
        <dbReference type="ChEBI" id="CHEBI:17319"/>
        <dbReference type="ChEBI" id="CHEBI:33737"/>
        <dbReference type="ChEBI" id="CHEBI:33738"/>
        <dbReference type="ChEBI" id="CHEBI:57844"/>
        <dbReference type="ChEBI" id="CHEBI:57856"/>
        <dbReference type="ChEBI" id="CHEBI:59789"/>
        <dbReference type="ChEBI" id="CHEBI:74411"/>
        <dbReference type="ChEBI" id="CHEBI:74497"/>
        <dbReference type="EC" id="2.1.1.192"/>
    </reaction>
</comment>
<keyword evidence="10 14" id="KW-0479">Metal-binding</keyword>
<feature type="binding site" evidence="14">
    <location>
        <begin position="223"/>
        <end position="225"/>
    </location>
    <ligand>
        <name>S-adenosyl-L-methionine</name>
        <dbReference type="ChEBI" id="CHEBI:59789"/>
    </ligand>
</feature>
<keyword evidence="17" id="KW-1185">Reference proteome</keyword>
<dbReference type="Gene3D" id="3.20.20.70">
    <property type="entry name" value="Aldolase class I"/>
    <property type="match status" value="1"/>
</dbReference>
<comment type="caution">
    <text evidence="16">The sequence shown here is derived from an EMBL/GenBank/DDBJ whole genome shotgun (WGS) entry which is preliminary data.</text>
</comment>
<comment type="catalytic activity">
    <reaction evidence="14">
        <text>adenosine(2503) in 23S rRNA + 2 reduced [2Fe-2S]-[ferredoxin] + 2 S-adenosyl-L-methionine = 2-methyladenosine(2503) in 23S rRNA + 5'-deoxyadenosine + L-methionine + 2 oxidized [2Fe-2S]-[ferredoxin] + S-adenosyl-L-homocysteine</text>
        <dbReference type="Rhea" id="RHEA:42916"/>
        <dbReference type="Rhea" id="RHEA-COMP:10000"/>
        <dbReference type="Rhea" id="RHEA-COMP:10001"/>
        <dbReference type="Rhea" id="RHEA-COMP:10152"/>
        <dbReference type="Rhea" id="RHEA-COMP:10282"/>
        <dbReference type="ChEBI" id="CHEBI:17319"/>
        <dbReference type="ChEBI" id="CHEBI:33737"/>
        <dbReference type="ChEBI" id="CHEBI:33738"/>
        <dbReference type="ChEBI" id="CHEBI:57844"/>
        <dbReference type="ChEBI" id="CHEBI:57856"/>
        <dbReference type="ChEBI" id="CHEBI:59789"/>
        <dbReference type="ChEBI" id="CHEBI:74411"/>
        <dbReference type="ChEBI" id="CHEBI:74497"/>
        <dbReference type="EC" id="2.1.1.192"/>
    </reaction>
</comment>
<feature type="binding site" evidence="14">
    <location>
        <position position="302"/>
    </location>
    <ligand>
        <name>S-adenosyl-L-methionine</name>
        <dbReference type="ChEBI" id="CHEBI:59789"/>
    </ligand>
</feature>
<dbReference type="CDD" id="cd01335">
    <property type="entry name" value="Radical_SAM"/>
    <property type="match status" value="1"/>
</dbReference>
<keyword evidence="7 14" id="KW-0808">Transferase</keyword>
<evidence type="ECO:0000256" key="11">
    <source>
        <dbReference type="ARBA" id="ARBA00023004"/>
    </source>
</evidence>
<dbReference type="GO" id="GO:0008168">
    <property type="term" value="F:methyltransferase activity"/>
    <property type="evidence" value="ECO:0007669"/>
    <property type="project" value="UniProtKB-KW"/>
</dbReference>
<keyword evidence="13 14" id="KW-1015">Disulfide bond</keyword>
<comment type="cofactor">
    <cofactor evidence="14">
        <name>[4Fe-4S] cluster</name>
        <dbReference type="ChEBI" id="CHEBI:49883"/>
    </cofactor>
    <text evidence="14">Binds 1 [4Fe-4S] cluster. The cluster is coordinated with 3 cysteines and an exchangeable S-adenosyl-L-methionine.</text>
</comment>
<dbReference type="Proteomes" id="UP001562065">
    <property type="component" value="Unassembled WGS sequence"/>
</dbReference>
<sequence>MTEQAKVNLLGFSYAEMEAFCLGIGEKKFRAQQLLKWIHHHQADDFEQMTDLGKKLREKLAEVAEIRPPEVLHESISRDGTRKWVLQVDGGGAVEAVFIPDGRRGTLCVSSQVGCSVDCSFCSTGKQGFQRDLSTAEIIGQVWLACKAFGPRRNIGESPVTNVVMMGMGEPLLNYDNVVRSMRLMLDTLGYGISKRRITLSTSGVVPMIDRLNEELDVSLAISLHAPNDPLRDELVPLNRKYPLAELLAACERYARSGDRQRSITMEYVMLKGVNDQPEHARQLVKLLRGKMPVKLNLIPFNPFPHSGYERPAKPDVLAFHKYLNDHGLMTTIRTTRGDDIDAACGQLVGEVMDRTRRAERWQKTVFMRAGTDGEEQQTVRMAP</sequence>
<evidence type="ECO:0000256" key="14">
    <source>
        <dbReference type="HAMAP-Rule" id="MF_01849"/>
    </source>
</evidence>
<comment type="function">
    <text evidence="14">Specifically methylates position 2 of adenine 2503 in 23S rRNA and position 2 of adenine 37 in tRNAs. m2A2503 modification seems to play a crucial role in the proofreading step occurring at the peptidyl transferase center and thus would serve to optimize ribosomal fidelity.</text>
</comment>
<feature type="active site" description="Proton acceptor" evidence="14">
    <location>
        <position position="95"/>
    </location>
</feature>
<comment type="subcellular location">
    <subcellularLocation>
        <location evidence="1 14">Cytoplasm</location>
    </subcellularLocation>
</comment>
<feature type="binding site" evidence="14">
    <location>
        <position position="115"/>
    </location>
    <ligand>
        <name>[4Fe-4S] cluster</name>
        <dbReference type="ChEBI" id="CHEBI:49883"/>
        <note>4Fe-4S-S-AdoMet</note>
    </ligand>
</feature>
<dbReference type="SFLD" id="SFLDF00275">
    <property type="entry name" value="adenosine_C2_methyltransferase"/>
    <property type="match status" value="1"/>
</dbReference>
<dbReference type="InterPro" id="IPR027492">
    <property type="entry name" value="RNA_MTrfase_RlmN"/>
</dbReference>
<feature type="binding site" evidence="14">
    <location>
        <position position="122"/>
    </location>
    <ligand>
        <name>[4Fe-4S] cluster</name>
        <dbReference type="ChEBI" id="CHEBI:49883"/>
        <note>4Fe-4S-S-AdoMet</note>
    </ligand>
</feature>